<evidence type="ECO:0000313" key="2">
    <source>
        <dbReference type="EMBL" id="SFQ54178.1"/>
    </source>
</evidence>
<keyword evidence="1" id="KW-0732">Signal</keyword>
<sequence>MPHDSFTQREFLQPWADKITRESGGRIRFHFFPEMQLGGKPTQLIDQTRSGTADVVWALPGYSSGAYPLTGVFELPFMNHSAEASSQALWDFLEKNGQREYQGIKLLATHITDSAVLHTRKHPIRTTADFAALRIRTSNAVQSRMISLFGGQPQIIPINQLPAALARGLVDGAVVPWDVATSVKLQERVKFHTETAPEMPKLMYSALVLAMSKARYDSLPADLQQIIDANSGRTLSGYAGRLWDTYGTDAGHRLAYEKNNDVMVLDTQEQNRWMELARSLDGDWVSEAGKQGYANGIGLLKEARQMVEKYNSVTPASPR</sequence>
<dbReference type="EMBL" id="FOXM01000035">
    <property type="protein sequence ID" value="SFQ54178.1"/>
    <property type="molecule type" value="Genomic_DNA"/>
</dbReference>
<name>A0A1I5ZCQ2_9GAMM</name>
<accession>A0A1I5ZCQ2</accession>
<dbReference type="CDD" id="cd13665">
    <property type="entry name" value="PBP2_TRAP_Dctp3_4"/>
    <property type="match status" value="1"/>
</dbReference>
<dbReference type="PANTHER" id="PTHR33376">
    <property type="match status" value="1"/>
</dbReference>
<dbReference type="PANTHER" id="PTHR33376:SF15">
    <property type="entry name" value="BLL6794 PROTEIN"/>
    <property type="match status" value="1"/>
</dbReference>
<dbReference type="AlphaFoldDB" id="A0A1I5ZCQ2"/>
<proteinExistence type="predicted"/>
<protein>
    <submittedName>
        <fullName evidence="2">TRAP-type C4-dicarboxylate transport system, substrate-binding protein</fullName>
    </submittedName>
</protein>
<dbReference type="GO" id="GO:0055085">
    <property type="term" value="P:transmembrane transport"/>
    <property type="evidence" value="ECO:0007669"/>
    <property type="project" value="InterPro"/>
</dbReference>
<reference evidence="3" key="1">
    <citation type="submission" date="2016-10" db="EMBL/GenBank/DDBJ databases">
        <authorList>
            <person name="Varghese N."/>
            <person name="Submissions S."/>
        </authorList>
    </citation>
    <scope>NUCLEOTIDE SEQUENCE [LARGE SCALE GENOMIC DNA]</scope>
    <source>
        <strain evidence="3">JCM 18195</strain>
    </source>
</reference>
<evidence type="ECO:0000313" key="3">
    <source>
        <dbReference type="Proteomes" id="UP000243084"/>
    </source>
</evidence>
<dbReference type="InterPro" id="IPR018389">
    <property type="entry name" value="DctP_fam"/>
</dbReference>
<dbReference type="Pfam" id="PF03480">
    <property type="entry name" value="DctP"/>
    <property type="match status" value="1"/>
</dbReference>
<organism evidence="2 3">
    <name type="scientific">Geopseudomonas sagittaria</name>
    <dbReference type="NCBI Taxonomy" id="1135990"/>
    <lineage>
        <taxon>Bacteria</taxon>
        <taxon>Pseudomonadati</taxon>
        <taxon>Pseudomonadota</taxon>
        <taxon>Gammaproteobacteria</taxon>
        <taxon>Pseudomonadales</taxon>
        <taxon>Pseudomonadaceae</taxon>
        <taxon>Geopseudomonas</taxon>
    </lineage>
</organism>
<dbReference type="NCBIfam" id="NF037995">
    <property type="entry name" value="TRAP_S1"/>
    <property type="match status" value="1"/>
</dbReference>
<gene>
    <name evidence="2" type="ORF">SAMN05216229_1352</name>
</gene>
<keyword evidence="3" id="KW-1185">Reference proteome</keyword>
<dbReference type="Proteomes" id="UP000243084">
    <property type="component" value="Unassembled WGS sequence"/>
</dbReference>
<dbReference type="Gene3D" id="3.40.190.170">
    <property type="entry name" value="Bacterial extracellular solute-binding protein, family 7"/>
    <property type="match status" value="1"/>
</dbReference>
<evidence type="ECO:0000256" key="1">
    <source>
        <dbReference type="ARBA" id="ARBA00022729"/>
    </source>
</evidence>
<dbReference type="InterPro" id="IPR038404">
    <property type="entry name" value="TRAP_DctP_sf"/>
</dbReference>